<dbReference type="AlphaFoldDB" id="A0A284VSK5"/>
<dbReference type="Proteomes" id="UP000218615">
    <property type="component" value="Unassembled WGS sequence"/>
</dbReference>
<evidence type="ECO:0000313" key="2">
    <source>
        <dbReference type="Proteomes" id="UP000218615"/>
    </source>
</evidence>
<dbReference type="RefSeq" id="WP_179294025.1">
    <property type="nucleotide sequence ID" value="NZ_FZMP01000214.1"/>
</dbReference>
<keyword evidence="2" id="KW-1185">Reference proteome</keyword>
<evidence type="ECO:0000313" key="1">
    <source>
        <dbReference type="EMBL" id="SNQ62275.1"/>
    </source>
</evidence>
<reference evidence="2" key="1">
    <citation type="submission" date="2017-06" db="EMBL/GenBank/DDBJ databases">
        <authorList>
            <person name="Cremers G."/>
        </authorList>
    </citation>
    <scope>NUCLEOTIDE SEQUENCE [LARGE SCALE GENOMIC DNA]</scope>
</reference>
<dbReference type="EMBL" id="FZMP01000214">
    <property type="protein sequence ID" value="SNQ62275.1"/>
    <property type="molecule type" value="Genomic_DNA"/>
</dbReference>
<gene>
    <name evidence="1" type="ORF">MNV_660013</name>
</gene>
<name>A0A284VSK5_9EURY</name>
<organism evidence="1 2">
    <name type="scientific">Candidatus Methanoperedens nitratireducens</name>
    <dbReference type="NCBI Taxonomy" id="1392998"/>
    <lineage>
        <taxon>Archaea</taxon>
        <taxon>Methanobacteriati</taxon>
        <taxon>Methanobacteriota</taxon>
        <taxon>Stenosarchaea group</taxon>
        <taxon>Methanomicrobia</taxon>
        <taxon>Methanosarcinales</taxon>
        <taxon>ANME-2 cluster</taxon>
        <taxon>Candidatus Methanoperedentaceae</taxon>
        <taxon>Candidatus Methanoperedens</taxon>
    </lineage>
</organism>
<sequence length="47" mass="5800">MIRYTCPQEVIMLYLIINMEIRIYDFGIDLMENTFNKKQNEKDKKVR</sequence>
<accession>A0A284VSK5</accession>
<protein>
    <submittedName>
        <fullName evidence="1">Uncharacterized protein</fullName>
    </submittedName>
</protein>
<proteinExistence type="predicted"/>